<dbReference type="EMBL" id="UYWY01020177">
    <property type="protein sequence ID" value="VDM40772.1"/>
    <property type="molecule type" value="Genomic_DNA"/>
</dbReference>
<dbReference type="GO" id="GO:0006915">
    <property type="term" value="P:apoptotic process"/>
    <property type="evidence" value="ECO:0007669"/>
    <property type="project" value="UniProtKB-KW"/>
</dbReference>
<feature type="domain" description="Cysteine/serine-rich nuclear protein N-terminal" evidence="10">
    <location>
        <begin position="439"/>
        <end position="586"/>
    </location>
</feature>
<dbReference type="GO" id="GO:0000981">
    <property type="term" value="F:DNA-binding transcription factor activity, RNA polymerase II-specific"/>
    <property type="evidence" value="ECO:0007669"/>
    <property type="project" value="TreeGrafter"/>
</dbReference>
<evidence type="ECO:0000259" key="10">
    <source>
        <dbReference type="Pfam" id="PF16019"/>
    </source>
</evidence>
<dbReference type="WBParaSite" id="TCNE_0000945101-mRNA-1">
    <property type="protein sequence ID" value="TCNE_0000945101-mRNA-1"/>
    <property type="gene ID" value="TCNE_0000945101"/>
</dbReference>
<evidence type="ECO:0000256" key="2">
    <source>
        <dbReference type="ARBA" id="ARBA00008548"/>
    </source>
</evidence>
<feature type="region of interest" description="Disordered" evidence="9">
    <location>
        <begin position="1"/>
        <end position="22"/>
    </location>
</feature>
<evidence type="ECO:0000313" key="11">
    <source>
        <dbReference type="EMBL" id="VDM40772.1"/>
    </source>
</evidence>
<feature type="domain" description="Cysteine/serine-rich nuclear protein N-terminal" evidence="10">
    <location>
        <begin position="314"/>
        <end position="374"/>
    </location>
</feature>
<dbReference type="GO" id="GO:0005634">
    <property type="term" value="C:nucleus"/>
    <property type="evidence" value="ECO:0007669"/>
    <property type="project" value="UniProtKB-SubCell"/>
</dbReference>
<feature type="compositionally biased region" description="Acidic residues" evidence="9">
    <location>
        <begin position="454"/>
        <end position="477"/>
    </location>
</feature>
<dbReference type="PANTHER" id="PTHR13580:SF9">
    <property type="entry name" value="AXIN1 UP-REGULATED 1, ISOFORM A"/>
    <property type="match status" value="1"/>
</dbReference>
<evidence type="ECO:0000256" key="6">
    <source>
        <dbReference type="ARBA" id="ARBA00023159"/>
    </source>
</evidence>
<dbReference type="PANTHER" id="PTHR13580">
    <property type="entry name" value="TGF-BETA INDUCED APOPTOSIS PROTEIN"/>
    <property type="match status" value="1"/>
</dbReference>
<evidence type="ECO:0000313" key="13">
    <source>
        <dbReference type="WBParaSite" id="TCNE_0000945101-mRNA-1"/>
    </source>
</evidence>
<gene>
    <name evidence="11" type="ORF">TCNE_LOCUS9451</name>
</gene>
<name>A0A183ULT1_TOXCA</name>
<comment type="subcellular location">
    <subcellularLocation>
        <location evidence="1">Nucleus</location>
    </subcellularLocation>
</comment>
<keyword evidence="3" id="KW-0053">Apoptosis</keyword>
<evidence type="ECO:0000256" key="3">
    <source>
        <dbReference type="ARBA" id="ARBA00022703"/>
    </source>
</evidence>
<reference evidence="11 12" key="2">
    <citation type="submission" date="2018-11" db="EMBL/GenBank/DDBJ databases">
        <authorList>
            <consortium name="Pathogen Informatics"/>
        </authorList>
    </citation>
    <scope>NUCLEOTIDE SEQUENCE [LARGE SCALE GENOMIC DNA]</scope>
</reference>
<keyword evidence="6" id="KW-0010">Activator</keyword>
<evidence type="ECO:0000256" key="5">
    <source>
        <dbReference type="ARBA" id="ARBA00023125"/>
    </source>
</evidence>
<reference evidence="13" key="1">
    <citation type="submission" date="2016-06" db="UniProtKB">
        <authorList>
            <consortium name="WormBaseParasite"/>
        </authorList>
    </citation>
    <scope>IDENTIFICATION</scope>
</reference>
<feature type="region of interest" description="Disordered" evidence="9">
    <location>
        <begin position="438"/>
        <end position="477"/>
    </location>
</feature>
<proteinExistence type="inferred from homology"/>
<comment type="similarity">
    <text evidence="2">Belongs to the AXUD1 family.</text>
</comment>
<dbReference type="InterPro" id="IPR023260">
    <property type="entry name" value="Cys/Ser-rich_nuc_prot"/>
</dbReference>
<dbReference type="Proteomes" id="UP000050794">
    <property type="component" value="Unassembled WGS sequence"/>
</dbReference>
<sequence>MPKHFLPAQVNDQDMNTSDRDLDRVQESGRGQVLLSVKGTHDSSLAVHSSSIGRHVKADCAATTEDTLSSGLPALNEESVADIASTSAEMSEDMISRSNETGGEEKRMALYSDVEAAPLSRWSCYEQESILMTPLKTLICEEDDEVADDAARCTGMEGSSLDGTARDIVADDSAEANPSVRLIEHIEYEAKSQLEPQQSTEADGKICETFCDGGHSRDAETSDDVLVPTGFAADEVDRALNEGKAAVDDVPWQVEGVAASDFLKRPSQKPRKDEVERIESHMRAAGSVKKRRKQSKVSAVSSYPKQHTLRCRPKKKKISFKNVQVYYFQRSQGFTAVPTSGGVTLGMSAKHHDVKEFPIAEFEALMRDEQVKCSLARYRKRCAERAARFAIANEPIVPPFSPVQRQSPSCSMQSMNYDNGKQVLSEFTGDDRQIQLASTLADHEQSREGSSTDSTDEDQLSDEDEEDEFDEEEEELESSCYIMQPVGGRSRRAMLKAAGVQVDRSEAPICQSIRASRQHCGCTCANGVCLPETCECAKDGIKCQVDRASFPCPCVSTTCNNPEGRVEFNALRVRAHYLETMMRMKVLESSELTDPCRMCSPQHIRFQDSTHEASSYCNPPPPPVYQEVLLLFELILG</sequence>
<dbReference type="Pfam" id="PF16019">
    <property type="entry name" value="CSRNP_N"/>
    <property type="match status" value="2"/>
</dbReference>
<evidence type="ECO:0000256" key="1">
    <source>
        <dbReference type="ARBA" id="ARBA00004123"/>
    </source>
</evidence>
<evidence type="ECO:0000256" key="9">
    <source>
        <dbReference type="SAM" id="MobiDB-lite"/>
    </source>
</evidence>
<evidence type="ECO:0000256" key="8">
    <source>
        <dbReference type="ARBA" id="ARBA00023242"/>
    </source>
</evidence>
<keyword evidence="4" id="KW-0805">Transcription regulation</keyword>
<evidence type="ECO:0000256" key="7">
    <source>
        <dbReference type="ARBA" id="ARBA00023163"/>
    </source>
</evidence>
<organism evidence="12 13">
    <name type="scientific">Toxocara canis</name>
    <name type="common">Canine roundworm</name>
    <dbReference type="NCBI Taxonomy" id="6265"/>
    <lineage>
        <taxon>Eukaryota</taxon>
        <taxon>Metazoa</taxon>
        <taxon>Ecdysozoa</taxon>
        <taxon>Nematoda</taxon>
        <taxon>Chromadorea</taxon>
        <taxon>Rhabditida</taxon>
        <taxon>Spirurina</taxon>
        <taxon>Ascaridomorpha</taxon>
        <taxon>Ascaridoidea</taxon>
        <taxon>Toxocaridae</taxon>
        <taxon>Toxocara</taxon>
    </lineage>
</organism>
<dbReference type="GO" id="GO:0043565">
    <property type="term" value="F:sequence-specific DNA binding"/>
    <property type="evidence" value="ECO:0007669"/>
    <property type="project" value="TreeGrafter"/>
</dbReference>
<evidence type="ECO:0000313" key="12">
    <source>
        <dbReference type="Proteomes" id="UP000050794"/>
    </source>
</evidence>
<keyword evidence="5" id="KW-0238">DNA-binding</keyword>
<dbReference type="AlphaFoldDB" id="A0A183ULT1"/>
<keyword evidence="7" id="KW-0804">Transcription</keyword>
<feature type="region of interest" description="Disordered" evidence="9">
    <location>
        <begin position="286"/>
        <end position="306"/>
    </location>
</feature>
<keyword evidence="8" id="KW-0539">Nucleus</keyword>
<dbReference type="PRINTS" id="PR02031">
    <property type="entry name" value="CYSSERRICHNP"/>
</dbReference>
<protein>
    <submittedName>
        <fullName evidence="13">CSRNP_N domain-containing protein</fullName>
    </submittedName>
</protein>
<keyword evidence="12" id="KW-1185">Reference proteome</keyword>
<accession>A0A183ULT1</accession>
<dbReference type="InterPro" id="IPR031972">
    <property type="entry name" value="CSRNP_N"/>
</dbReference>
<evidence type="ECO:0000256" key="4">
    <source>
        <dbReference type="ARBA" id="ARBA00023015"/>
    </source>
</evidence>